<evidence type="ECO:0000313" key="13">
    <source>
        <dbReference type="Proteomes" id="UP000095477"/>
    </source>
</evidence>
<feature type="transmembrane region" description="Helical" evidence="10">
    <location>
        <begin position="7"/>
        <end position="29"/>
    </location>
</feature>
<organism evidence="12 13">
    <name type="scientific">Candidatus Hoaglandella endobia</name>
    <dbReference type="NCBI Taxonomy" id="1778263"/>
    <lineage>
        <taxon>Bacteria</taxon>
        <taxon>Pseudomonadati</taxon>
        <taxon>Pseudomonadota</taxon>
        <taxon>Gammaproteobacteria</taxon>
        <taxon>Enterobacterales</taxon>
        <taxon>Enterobacteriaceae</taxon>
        <taxon>Candidatus Hoaglandella</taxon>
    </lineage>
</organism>
<protein>
    <recommendedName>
        <fullName evidence="6 9">1-acyl-sn-glycerol-3-phosphate acyltransferase</fullName>
        <ecNumber evidence="5 9">2.3.1.51</ecNumber>
    </recommendedName>
</protein>
<comment type="pathway">
    <text evidence="3">Lipid metabolism.</text>
</comment>
<dbReference type="Pfam" id="PF01553">
    <property type="entry name" value="Acyltransferase"/>
    <property type="match status" value="1"/>
</dbReference>
<dbReference type="CDD" id="cd07989">
    <property type="entry name" value="LPLAT_AGPAT-like"/>
    <property type="match status" value="1"/>
</dbReference>
<dbReference type="PATRIC" id="fig|1778263.3.peg.167"/>
<keyword evidence="9" id="KW-0444">Lipid biosynthesis</keyword>
<keyword evidence="9" id="KW-1208">Phospholipid metabolism</keyword>
<keyword evidence="10" id="KW-1133">Transmembrane helix</keyword>
<comment type="similarity">
    <text evidence="4 9">Belongs to the 1-acyl-sn-glycerol-3-phosphate acyltransferase family.</text>
</comment>
<evidence type="ECO:0000256" key="5">
    <source>
        <dbReference type="ARBA" id="ARBA00013211"/>
    </source>
</evidence>
<gene>
    <name evidence="12" type="primary">plsC</name>
    <name evidence="12" type="ORF">TPER_HE00162</name>
</gene>
<feature type="transmembrane region" description="Helical" evidence="10">
    <location>
        <begin position="97"/>
        <end position="116"/>
    </location>
</feature>
<keyword evidence="10" id="KW-0472">Membrane</keyword>
<evidence type="ECO:0000256" key="7">
    <source>
        <dbReference type="ARBA" id="ARBA00022679"/>
    </source>
</evidence>
<dbReference type="GO" id="GO:0003841">
    <property type="term" value="F:1-acylglycerol-3-phosphate O-acyltransferase activity"/>
    <property type="evidence" value="ECO:0007669"/>
    <property type="project" value="UniProtKB-UniRule"/>
</dbReference>
<keyword evidence="10" id="KW-0812">Transmembrane</keyword>
<name>A0A143WW09_9ENTR</name>
<feature type="domain" description="Phospholipid/glycerol acyltransferase" evidence="11">
    <location>
        <begin position="67"/>
        <end position="182"/>
    </location>
</feature>
<dbReference type="PANTHER" id="PTHR10434:SF11">
    <property type="entry name" value="1-ACYL-SN-GLYCEROL-3-PHOSPHATE ACYLTRANSFERASE"/>
    <property type="match status" value="1"/>
</dbReference>
<keyword evidence="8 9" id="KW-0012">Acyltransferase</keyword>
<evidence type="ECO:0000256" key="10">
    <source>
        <dbReference type="SAM" id="Phobius"/>
    </source>
</evidence>
<comment type="catalytic activity">
    <reaction evidence="1 9">
        <text>a 1-acyl-sn-glycero-3-phosphate + an acyl-CoA = a 1,2-diacyl-sn-glycero-3-phosphate + CoA</text>
        <dbReference type="Rhea" id="RHEA:19709"/>
        <dbReference type="ChEBI" id="CHEBI:57287"/>
        <dbReference type="ChEBI" id="CHEBI:57970"/>
        <dbReference type="ChEBI" id="CHEBI:58342"/>
        <dbReference type="ChEBI" id="CHEBI:58608"/>
        <dbReference type="EC" id="2.3.1.51"/>
    </reaction>
</comment>
<dbReference type="STRING" id="1778263.TPER_HE00162"/>
<keyword evidence="9" id="KW-0443">Lipid metabolism</keyword>
<evidence type="ECO:0000256" key="8">
    <source>
        <dbReference type="ARBA" id="ARBA00023315"/>
    </source>
</evidence>
<evidence type="ECO:0000256" key="4">
    <source>
        <dbReference type="ARBA" id="ARBA00008655"/>
    </source>
</evidence>
<evidence type="ECO:0000256" key="6">
    <source>
        <dbReference type="ARBA" id="ARBA00016139"/>
    </source>
</evidence>
<accession>A0A143WW09</accession>
<dbReference type="PANTHER" id="PTHR10434">
    <property type="entry name" value="1-ACYL-SN-GLYCEROL-3-PHOSPHATE ACYLTRANSFERASE"/>
    <property type="match status" value="1"/>
</dbReference>
<dbReference type="InterPro" id="IPR002123">
    <property type="entry name" value="Plipid/glycerol_acylTrfase"/>
</dbReference>
<evidence type="ECO:0000313" key="12">
    <source>
        <dbReference type="EMBL" id="CUX97104.1"/>
    </source>
</evidence>
<dbReference type="UniPathway" id="UPA00557">
    <property type="reaction ID" value="UER00613"/>
</dbReference>
<dbReference type="RefSeq" id="WP_067567599.1">
    <property type="nucleotide sequence ID" value="NZ_LN999835.1"/>
</dbReference>
<proteinExistence type="inferred from homology"/>
<evidence type="ECO:0000259" key="11">
    <source>
        <dbReference type="SMART" id="SM00563"/>
    </source>
</evidence>
<dbReference type="Proteomes" id="UP000095477">
    <property type="component" value="Chromosome I"/>
</dbReference>
<evidence type="ECO:0000256" key="1">
    <source>
        <dbReference type="ARBA" id="ARBA00001141"/>
    </source>
</evidence>
<dbReference type="GO" id="GO:0016024">
    <property type="term" value="P:CDP-diacylglycerol biosynthetic process"/>
    <property type="evidence" value="ECO:0007669"/>
    <property type="project" value="UniProtKB-UniPathway"/>
</dbReference>
<sequence length="244" mass="28255">MLIMIRTILVIIISVIICLFGLVYCLFSPRNPSHVATFSRWFKRMSLLFGIKVEVRRPKNLVLPQQCIYIANHQNNYDLITAAYVVPPRTVTVGKKSLLWIPLFGFLYWVTGNILIDRNNKVRAHKKLTEIVQNIKKRNISLWIFPEGTRSRGRGLLPFKTGAFYTAIAAGVPIVPICISNTSNKIKLNRWSNGLVIIEILPPVMTYSYNRDQVRILTKYCHNLMKEKLNELNVEVTMRELFEY</sequence>
<dbReference type="NCBIfam" id="TIGR00530">
    <property type="entry name" value="AGP_acyltrn"/>
    <property type="match status" value="1"/>
</dbReference>
<dbReference type="AlphaFoldDB" id="A0A143WW09"/>
<dbReference type="SMART" id="SM00563">
    <property type="entry name" value="PlsC"/>
    <property type="match status" value="1"/>
</dbReference>
<evidence type="ECO:0000256" key="3">
    <source>
        <dbReference type="ARBA" id="ARBA00005189"/>
    </source>
</evidence>
<evidence type="ECO:0000256" key="2">
    <source>
        <dbReference type="ARBA" id="ARBA00004728"/>
    </source>
</evidence>
<keyword evidence="13" id="KW-1185">Reference proteome</keyword>
<dbReference type="OrthoDB" id="5290997at2"/>
<dbReference type="GO" id="GO:0006654">
    <property type="term" value="P:phosphatidic acid biosynthetic process"/>
    <property type="evidence" value="ECO:0007669"/>
    <property type="project" value="TreeGrafter"/>
</dbReference>
<reference evidence="13" key="1">
    <citation type="submission" date="2016-01" db="EMBL/GenBank/DDBJ databases">
        <authorList>
            <person name="Husnik F."/>
        </authorList>
    </citation>
    <scope>NUCLEOTIDE SEQUENCE [LARGE SCALE GENOMIC DNA]</scope>
</reference>
<dbReference type="EMBL" id="LN999835">
    <property type="protein sequence ID" value="CUX97104.1"/>
    <property type="molecule type" value="Genomic_DNA"/>
</dbReference>
<comment type="domain">
    <text evidence="9">The HXXXXD motif is essential for acyltransferase activity and may constitute the binding site for the phosphate moiety of the glycerol-3-phosphate.</text>
</comment>
<dbReference type="KEGG" id="hed:TPER_HE00162"/>
<dbReference type="SUPFAM" id="SSF69593">
    <property type="entry name" value="Glycerol-3-phosphate (1)-acyltransferase"/>
    <property type="match status" value="1"/>
</dbReference>
<comment type="pathway">
    <text evidence="2">Phospholipid metabolism; CDP-diacylglycerol biosynthesis; CDP-diacylglycerol from sn-glycerol 3-phosphate: step 2/3.</text>
</comment>
<keyword evidence="7 9" id="KW-0808">Transferase</keyword>
<dbReference type="GO" id="GO:0005886">
    <property type="term" value="C:plasma membrane"/>
    <property type="evidence" value="ECO:0007669"/>
    <property type="project" value="TreeGrafter"/>
</dbReference>
<dbReference type="EC" id="2.3.1.51" evidence="5 9"/>
<dbReference type="InterPro" id="IPR004552">
    <property type="entry name" value="AGP_acyltrans"/>
</dbReference>
<keyword evidence="9" id="KW-0594">Phospholipid biosynthesis</keyword>
<evidence type="ECO:0000256" key="9">
    <source>
        <dbReference type="RuleBase" id="RU361267"/>
    </source>
</evidence>